<gene>
    <name evidence="1" type="ORF">MJ1_0667</name>
</gene>
<dbReference type="AlphaFoldDB" id="A0A915SL89"/>
<accession>A0A915SL89</accession>
<organism evidence="1 2">
    <name type="scientific">Nanobdella aerobiophila</name>
    <dbReference type="NCBI Taxonomy" id="2586965"/>
    <lineage>
        <taxon>Archaea</taxon>
        <taxon>Nanobdellota</taxon>
        <taxon>Nanobdellia</taxon>
        <taxon>Nanobdellales</taxon>
        <taxon>Nanobdellaceae</taxon>
        <taxon>Nanobdella</taxon>
    </lineage>
</organism>
<keyword evidence="2" id="KW-1185">Reference proteome</keyword>
<dbReference type="EMBL" id="AP019769">
    <property type="protein sequence ID" value="BBL45811.1"/>
    <property type="molecule type" value="Genomic_DNA"/>
</dbReference>
<reference evidence="2" key="1">
    <citation type="journal article" date="2022" name="Int. J. Syst. Evol. Microbiol.">
        <title>Nanobdella aerobiophila gen. nov., sp. nov., a thermoacidophilic, obligate ectosymbiotic archaeon, and proposal of Nanobdellaceae fam. nov., Nanobdellales ord. nov. and Nanobdellia class. nov.</title>
        <authorList>
            <person name="Kato S."/>
            <person name="Ogasawara A."/>
            <person name="Itoh T."/>
            <person name="Sakai H.D."/>
            <person name="Shimizu M."/>
            <person name="Yuki M."/>
            <person name="Kaneko M."/>
            <person name="Takashina T."/>
            <person name="Ohkuma M."/>
        </authorList>
    </citation>
    <scope>NUCLEOTIDE SEQUENCE [LARGE SCALE GENOMIC DNA]</scope>
    <source>
        <strain evidence="2">MJ1</strain>
    </source>
</reference>
<name>A0A915SL89_9ARCH</name>
<evidence type="ECO:0000313" key="2">
    <source>
        <dbReference type="Proteomes" id="UP001055553"/>
    </source>
</evidence>
<evidence type="ECO:0000313" key="1">
    <source>
        <dbReference type="EMBL" id="BBL45811.1"/>
    </source>
</evidence>
<sequence>MSEELEDRWDVSVNINKDVDNLKYSKKVIIIIKNHSPFIRKFEIGTKTINLKDQYMALRFRLYYNFISPAIINIDKYRKENIELLIPNLEYREDEYILLYVKNLDKNETKEIKIYLR</sequence>
<dbReference type="RefSeq" id="WP_258393122.1">
    <property type="nucleotide sequence ID" value="NZ_AP019769.1"/>
</dbReference>
<dbReference type="Proteomes" id="UP001055553">
    <property type="component" value="Chromosome"/>
</dbReference>
<dbReference type="GeneID" id="74568610"/>
<proteinExistence type="predicted"/>
<dbReference type="KEGG" id="naer:MJ1_0667"/>
<protein>
    <submittedName>
        <fullName evidence="1">Uncharacterized protein</fullName>
    </submittedName>
</protein>